<dbReference type="PANTHER" id="PTHR11256:SF46">
    <property type="entry name" value="INDUCED MYELOID LEUKEMIA CELL DIFFERENTIATION PROTEIN MCL-1"/>
    <property type="match status" value="1"/>
</dbReference>
<dbReference type="GO" id="GO:0005741">
    <property type="term" value="C:mitochondrial outer membrane"/>
    <property type="evidence" value="ECO:0007669"/>
    <property type="project" value="TreeGrafter"/>
</dbReference>
<dbReference type="OrthoDB" id="8932147at2759"/>
<dbReference type="GeneID" id="113119709"/>
<dbReference type="InterPro" id="IPR002475">
    <property type="entry name" value="Bcl2-like"/>
</dbReference>
<evidence type="ECO:0000256" key="2">
    <source>
        <dbReference type="ARBA" id="ARBA00004496"/>
    </source>
</evidence>
<keyword evidence="9" id="KW-1185">Reference proteome</keyword>
<keyword evidence="5" id="KW-0053">Apoptosis</keyword>
<keyword evidence="4" id="KW-0963">Cytoplasm</keyword>
<evidence type="ECO:0000313" key="10">
    <source>
        <dbReference type="RefSeq" id="XP_026145110.1"/>
    </source>
</evidence>
<evidence type="ECO:0000256" key="5">
    <source>
        <dbReference type="ARBA" id="ARBA00022703"/>
    </source>
</evidence>
<dbReference type="Gene3D" id="1.10.437.10">
    <property type="entry name" value="Blc2-like"/>
    <property type="match status" value="1"/>
</dbReference>
<proteinExistence type="inferred from homology"/>
<dbReference type="AlphaFoldDB" id="A0A6P6RIQ8"/>
<evidence type="ECO:0000256" key="6">
    <source>
        <dbReference type="ARBA" id="ARBA00023242"/>
    </source>
</evidence>
<dbReference type="GO" id="GO:0008630">
    <property type="term" value="P:intrinsic apoptotic signaling pathway in response to DNA damage"/>
    <property type="evidence" value="ECO:0007669"/>
    <property type="project" value="TreeGrafter"/>
</dbReference>
<reference evidence="10" key="1">
    <citation type="submission" date="2025-08" db="UniProtKB">
        <authorList>
            <consortium name="RefSeq"/>
        </authorList>
    </citation>
    <scope>IDENTIFICATION</scope>
    <source>
        <strain evidence="10">Wakin</strain>
        <tissue evidence="10">Muscle</tissue>
    </source>
</reference>
<dbReference type="PRINTS" id="PR01862">
    <property type="entry name" value="BCL2FAMILY"/>
</dbReference>
<dbReference type="PROSITE" id="PS50062">
    <property type="entry name" value="BCL2_FAMILY"/>
    <property type="match status" value="1"/>
</dbReference>
<dbReference type="CDD" id="cd06845">
    <property type="entry name" value="Bcl-2_like"/>
    <property type="match status" value="1"/>
</dbReference>
<dbReference type="PANTHER" id="PTHR11256">
    <property type="entry name" value="BCL-2 RELATED"/>
    <property type="match status" value="1"/>
</dbReference>
<feature type="transmembrane region" description="Helical" evidence="7">
    <location>
        <begin position="233"/>
        <end position="255"/>
    </location>
</feature>
<gene>
    <name evidence="10" type="primary">LOC113119709</name>
</gene>
<sequence length="256" mass="28265">MTLSLIRRTATVGLLGAHTALVPAPALKARPEDELDGCADETDAAMKPLRPGTNGLKGLQLDGRFVSAADGSLPNTPDTQELGSELDRDTRQLLLDFYRTYTGMCPRDRKQHHALPTMNRVVAGVVLKHEIAYKGMVQRLQLDSQEDDMSFICSIAQSMFKDNTTNWGRVVSLVAFGAAVCSRLKELQRERCIEAVAEQISCYLISEQHDWLLNNKSWHGFVEFFREEDMESVIRSALMAVVGCAGIGAGLALLIR</sequence>
<evidence type="ECO:0000256" key="7">
    <source>
        <dbReference type="SAM" id="Phobius"/>
    </source>
</evidence>
<dbReference type="GO" id="GO:0001836">
    <property type="term" value="P:release of cytochrome c from mitochondria"/>
    <property type="evidence" value="ECO:0007669"/>
    <property type="project" value="TreeGrafter"/>
</dbReference>
<dbReference type="GO" id="GO:0015267">
    <property type="term" value="F:channel activity"/>
    <property type="evidence" value="ECO:0007669"/>
    <property type="project" value="TreeGrafter"/>
</dbReference>
<dbReference type="Proteomes" id="UP000515129">
    <property type="component" value="Chromosome 19"/>
</dbReference>
<dbReference type="FunFam" id="1.10.437.10:FF:000017">
    <property type="entry name" value="MCL1, BCL2 family apoptosis regulator"/>
    <property type="match status" value="1"/>
</dbReference>
<dbReference type="GO" id="GO:0042981">
    <property type="term" value="P:regulation of apoptotic process"/>
    <property type="evidence" value="ECO:0007669"/>
    <property type="project" value="InterPro"/>
</dbReference>
<feature type="domain" description="Bcl-2 Bcl-2 homology region 1-3" evidence="8">
    <location>
        <begin position="118"/>
        <end position="218"/>
    </location>
</feature>
<dbReference type="SUPFAM" id="SSF56854">
    <property type="entry name" value="Bcl-2 inhibitors of programmed cell death"/>
    <property type="match status" value="1"/>
</dbReference>
<comment type="similarity">
    <text evidence="3">Belongs to the Bcl-2 family.</text>
</comment>
<dbReference type="GO" id="GO:0005634">
    <property type="term" value="C:nucleus"/>
    <property type="evidence" value="ECO:0007669"/>
    <property type="project" value="UniProtKB-SubCell"/>
</dbReference>
<evidence type="ECO:0000256" key="4">
    <source>
        <dbReference type="ARBA" id="ARBA00022490"/>
    </source>
</evidence>
<dbReference type="InterPro" id="IPR036834">
    <property type="entry name" value="Bcl-2-like_sf"/>
</dbReference>
<dbReference type="Pfam" id="PF00452">
    <property type="entry name" value="Bcl-2"/>
    <property type="match status" value="1"/>
</dbReference>
<evidence type="ECO:0000313" key="9">
    <source>
        <dbReference type="Proteomes" id="UP000515129"/>
    </source>
</evidence>
<dbReference type="GO" id="GO:0051400">
    <property type="term" value="F:BH domain binding"/>
    <property type="evidence" value="ECO:0007669"/>
    <property type="project" value="TreeGrafter"/>
</dbReference>
<evidence type="ECO:0000256" key="3">
    <source>
        <dbReference type="ARBA" id="ARBA00009458"/>
    </source>
</evidence>
<dbReference type="InterPro" id="IPR046371">
    <property type="entry name" value="Bcl-2_BH1-3"/>
</dbReference>
<organism evidence="9 10">
    <name type="scientific">Carassius auratus</name>
    <name type="common">Goldfish</name>
    <dbReference type="NCBI Taxonomy" id="7957"/>
    <lineage>
        <taxon>Eukaryota</taxon>
        <taxon>Metazoa</taxon>
        <taxon>Chordata</taxon>
        <taxon>Craniata</taxon>
        <taxon>Vertebrata</taxon>
        <taxon>Euteleostomi</taxon>
        <taxon>Actinopterygii</taxon>
        <taxon>Neopterygii</taxon>
        <taxon>Teleostei</taxon>
        <taxon>Ostariophysi</taxon>
        <taxon>Cypriniformes</taxon>
        <taxon>Cyprinidae</taxon>
        <taxon>Cyprininae</taxon>
        <taxon>Carassius</taxon>
    </lineage>
</organism>
<dbReference type="InterPro" id="IPR026298">
    <property type="entry name" value="Bcl-2_fam"/>
</dbReference>
<keyword evidence="7" id="KW-0812">Transmembrane</keyword>
<evidence type="ECO:0000259" key="8">
    <source>
        <dbReference type="SMART" id="SM00337"/>
    </source>
</evidence>
<keyword evidence="6" id="KW-0539">Nucleus</keyword>
<dbReference type="SMART" id="SM00337">
    <property type="entry name" value="BCL"/>
    <property type="match status" value="1"/>
</dbReference>
<dbReference type="KEGG" id="caua:113119709"/>
<dbReference type="PRINTS" id="PR01866">
    <property type="entry name" value="APOPREGMCL1"/>
</dbReference>
<dbReference type="GO" id="GO:0008053">
    <property type="term" value="P:mitochondrial fusion"/>
    <property type="evidence" value="ECO:0007669"/>
    <property type="project" value="TreeGrafter"/>
</dbReference>
<protein>
    <submittedName>
        <fullName evidence="10">Induced myeloid leukemia cell differentiation protein Mcl-1 homolog</fullName>
    </submittedName>
</protein>
<dbReference type="GO" id="GO:0097192">
    <property type="term" value="P:extrinsic apoptotic signaling pathway in absence of ligand"/>
    <property type="evidence" value="ECO:0007669"/>
    <property type="project" value="TreeGrafter"/>
</dbReference>
<evidence type="ECO:0000256" key="1">
    <source>
        <dbReference type="ARBA" id="ARBA00004123"/>
    </source>
</evidence>
<keyword evidence="7" id="KW-1133">Transmembrane helix</keyword>
<accession>A0A6P6RIQ8</accession>
<dbReference type="InterPro" id="IPR013281">
    <property type="entry name" value="Apop_reg_Mc1"/>
</dbReference>
<comment type="subcellular location">
    <subcellularLocation>
        <location evidence="2">Cytoplasm</location>
    </subcellularLocation>
    <subcellularLocation>
        <location evidence="1">Nucleus</location>
    </subcellularLocation>
</comment>
<keyword evidence="7" id="KW-0472">Membrane</keyword>
<dbReference type="RefSeq" id="XP_026145110.1">
    <property type="nucleotide sequence ID" value="XM_026289325.1"/>
</dbReference>
<name>A0A6P6RIQ8_CARAU</name>